<feature type="domain" description="Reverse transcriptase thumb" evidence="7">
    <location>
        <begin position="111"/>
        <end position="173"/>
    </location>
</feature>
<keyword evidence="2" id="KW-0548">Nucleotidyltransferase</keyword>
<feature type="non-terminal residue" evidence="8">
    <location>
        <position position="267"/>
    </location>
</feature>
<proteinExistence type="predicted"/>
<dbReference type="Gene3D" id="3.30.70.270">
    <property type="match status" value="2"/>
</dbReference>
<dbReference type="InterPro" id="IPR043128">
    <property type="entry name" value="Rev_trsase/Diguanyl_cyclase"/>
</dbReference>
<evidence type="ECO:0000259" key="7">
    <source>
        <dbReference type="Pfam" id="PF06817"/>
    </source>
</evidence>
<keyword evidence="4" id="KW-0255">Endonuclease</keyword>
<dbReference type="GO" id="GO:0003964">
    <property type="term" value="F:RNA-directed DNA polymerase activity"/>
    <property type="evidence" value="ECO:0007669"/>
    <property type="project" value="UniProtKB-KW"/>
</dbReference>
<name>A0A7K6CE55_PTIVI</name>
<organism evidence="8 9">
    <name type="scientific">Ptilonorhynchus violaceus</name>
    <name type="common">Satin bowerbird</name>
    <name type="synonym">Pyrrhocorax violaceus</name>
    <dbReference type="NCBI Taxonomy" id="28724"/>
    <lineage>
        <taxon>Eukaryota</taxon>
        <taxon>Metazoa</taxon>
        <taxon>Chordata</taxon>
        <taxon>Craniata</taxon>
        <taxon>Vertebrata</taxon>
        <taxon>Euteleostomi</taxon>
        <taxon>Archelosauria</taxon>
        <taxon>Archosauria</taxon>
        <taxon>Dinosauria</taxon>
        <taxon>Saurischia</taxon>
        <taxon>Theropoda</taxon>
        <taxon>Coelurosauria</taxon>
        <taxon>Aves</taxon>
        <taxon>Neognathae</taxon>
        <taxon>Neoaves</taxon>
        <taxon>Telluraves</taxon>
        <taxon>Australaves</taxon>
        <taxon>Passeriformes</taxon>
        <taxon>Ptilonorhynchidae</taxon>
        <taxon>Ptilonorhynchus</taxon>
    </lineage>
</organism>
<dbReference type="GO" id="GO:0004519">
    <property type="term" value="F:endonuclease activity"/>
    <property type="evidence" value="ECO:0007669"/>
    <property type="project" value="UniProtKB-KW"/>
</dbReference>
<keyword evidence="5" id="KW-0378">Hydrolase</keyword>
<dbReference type="Proteomes" id="UP000584880">
    <property type="component" value="Unassembled WGS sequence"/>
</dbReference>
<evidence type="ECO:0000256" key="2">
    <source>
        <dbReference type="ARBA" id="ARBA00022695"/>
    </source>
</evidence>
<evidence type="ECO:0000313" key="9">
    <source>
        <dbReference type="Proteomes" id="UP000584880"/>
    </source>
</evidence>
<keyword evidence="1" id="KW-0808">Transferase</keyword>
<dbReference type="PANTHER" id="PTHR41694:SF3">
    <property type="entry name" value="RNA-DIRECTED DNA POLYMERASE-RELATED"/>
    <property type="match status" value="1"/>
</dbReference>
<reference evidence="8 9" key="1">
    <citation type="submission" date="2019-09" db="EMBL/GenBank/DDBJ databases">
        <title>Bird 10,000 Genomes (B10K) Project - Family phase.</title>
        <authorList>
            <person name="Zhang G."/>
        </authorList>
    </citation>
    <scope>NUCLEOTIDE SEQUENCE [LARGE SCALE GENOMIC DNA]</scope>
    <source>
        <strain evidence="8">B10K-DU-012-10</strain>
        <tissue evidence="8">Blood</tissue>
    </source>
</reference>
<evidence type="ECO:0000256" key="5">
    <source>
        <dbReference type="ARBA" id="ARBA00022801"/>
    </source>
</evidence>
<dbReference type="AlphaFoldDB" id="A0A7K6CE55"/>
<accession>A0A7K6CE55</accession>
<dbReference type="GO" id="GO:0016787">
    <property type="term" value="F:hydrolase activity"/>
    <property type="evidence" value="ECO:0007669"/>
    <property type="project" value="UniProtKB-KW"/>
</dbReference>
<evidence type="ECO:0000256" key="6">
    <source>
        <dbReference type="ARBA" id="ARBA00022918"/>
    </source>
</evidence>
<comment type="caution">
    <text evidence="8">The sequence shown here is derived from an EMBL/GenBank/DDBJ whole genome shotgun (WGS) entry which is preliminary data.</text>
</comment>
<evidence type="ECO:0000313" key="8">
    <source>
        <dbReference type="EMBL" id="NWV12933.1"/>
    </source>
</evidence>
<evidence type="ECO:0000256" key="1">
    <source>
        <dbReference type="ARBA" id="ARBA00022679"/>
    </source>
</evidence>
<keyword evidence="6" id="KW-0695">RNA-directed DNA polymerase</keyword>
<dbReference type="SUPFAM" id="SSF56672">
    <property type="entry name" value="DNA/RNA polymerases"/>
    <property type="match status" value="1"/>
</dbReference>
<evidence type="ECO:0000256" key="3">
    <source>
        <dbReference type="ARBA" id="ARBA00022722"/>
    </source>
</evidence>
<dbReference type="GO" id="GO:0035613">
    <property type="term" value="F:RNA stem-loop binding"/>
    <property type="evidence" value="ECO:0007669"/>
    <property type="project" value="TreeGrafter"/>
</dbReference>
<keyword evidence="9" id="KW-1185">Reference proteome</keyword>
<keyword evidence="3" id="KW-0540">Nuclease</keyword>
<feature type="non-terminal residue" evidence="8">
    <location>
        <position position="1"/>
    </location>
</feature>
<gene>
    <name evidence="8" type="primary">Hervk_2</name>
    <name evidence="8" type="ORF">PTIVIO_R14768</name>
</gene>
<evidence type="ECO:0000256" key="4">
    <source>
        <dbReference type="ARBA" id="ARBA00022759"/>
    </source>
</evidence>
<dbReference type="Pfam" id="PF06817">
    <property type="entry name" value="RVT_thumb"/>
    <property type="match status" value="1"/>
</dbReference>
<dbReference type="InterPro" id="IPR010661">
    <property type="entry name" value="RVT_thumb"/>
</dbReference>
<sequence length="267" mass="30640">DAPRFAFLVPSINREAPMRRCHWPDQLNNMPVVCCSHSVPSPKTCSQGIIFHYMDDVLVCAPTQKYLDWSLEKVIKALEMEGFEIQMEMVQKTCPWKYLGLVISERTIVPQGVVINDNPQTLQKLHQLCGTINWIRSLLGLTKKDLTPLFSLLKGGCELNSLRTLTAETRESIKKVQQALSSTQVHRCRPNLPFRFAILGDMPYLHGLIFQWDEVQRDPLLLIEWVFLSHQLSKSIAKPQELMARLIMKARARLRALAGCDFMCIYM</sequence>
<dbReference type="InterPro" id="IPR043502">
    <property type="entry name" value="DNA/RNA_pol_sf"/>
</dbReference>
<dbReference type="EMBL" id="VZRJ01011293">
    <property type="protein sequence ID" value="NWV12933.1"/>
    <property type="molecule type" value="Genomic_DNA"/>
</dbReference>
<dbReference type="PANTHER" id="PTHR41694">
    <property type="entry name" value="ENDOGENOUS RETROVIRUS GROUP K MEMBER POL PROTEIN"/>
    <property type="match status" value="1"/>
</dbReference>
<protein>
    <submittedName>
        <fullName evidence="8">PO113 protein</fullName>
    </submittedName>
</protein>